<sequence>MTDTLIDGAITILGDLLLDQYITGDVTRISPEAPVPVLLSSHQRSTPGGAANVAVNVAALGHPVHLVGVVGTDQAARTLRQALSVWQEIRLDGLVDDASWTTITKTRVLSGRQQIVRLDNEKLVPFSRATEEALIASTLKALETSRILICSDYAKGVLSDRVLHAVMEAARSRNIPVLVDPKRADLSAYRGASLLTPNRQELGKALAASGIALPAGRPWTLTDDEEVEQACAAIAPLTGGDILLTRSEKGMTLWQQKAAPLHCRAHPSEVYDVSGAGDTVIATIACALASGRSLASAVTMATTAAAIAVSKLGTAFVTRDELHQKLLEEIADSGACLPLPDACAIVENWKRHGASVVLTNGCFDLLHPGHVSLIQFAASQGDKLIVALNTDASIRRLKGPRRPLQTEQARATVIRALRHVDLVVLFDEDTPLDIISALKPHVLVKGADYREDEVVGGDVVREHGGRVCLAPLLDGHSTSRIVQTMDDSHPAKDTQQ</sequence>
<dbReference type="UniPathway" id="UPA00356">
    <property type="reaction ID" value="UER00437"/>
</dbReference>
<dbReference type="InterPro" id="IPR002173">
    <property type="entry name" value="Carboh/pur_kinase_PfkB_CS"/>
</dbReference>
<proteinExistence type="inferred from homology"/>
<gene>
    <name evidence="12" type="primary">hldE</name>
    <name evidence="15" type="ORF">SACS_1410</name>
</gene>
<comment type="pathway">
    <text evidence="12">Nucleotide-sugar biosynthesis; ADP-L-glycero-beta-D-manno-heptose biosynthesis; ADP-L-glycero-beta-D-manno-heptose from D-glycero-beta-D-manno-heptose 7-phosphate: step 3/4.</text>
</comment>
<keyword evidence="9 12" id="KW-0511">Multifunctional enzyme</keyword>
<evidence type="ECO:0000256" key="5">
    <source>
        <dbReference type="ARBA" id="ARBA00022695"/>
    </source>
</evidence>
<dbReference type="GO" id="GO:0033785">
    <property type="term" value="F:heptose 7-phosphate kinase activity"/>
    <property type="evidence" value="ECO:0007669"/>
    <property type="project" value="UniProtKB-UniRule"/>
</dbReference>
<dbReference type="CDD" id="cd01172">
    <property type="entry name" value="RfaE_like"/>
    <property type="match status" value="1"/>
</dbReference>
<comment type="pathway">
    <text evidence="12">Nucleotide-sugar biosynthesis; ADP-L-glycero-beta-D-manno-heptose biosynthesis; ADP-L-glycero-beta-D-manno-heptose from D-glycero-beta-D-manno-heptose 7-phosphate: step 1/4.</text>
</comment>
<evidence type="ECO:0000256" key="9">
    <source>
        <dbReference type="ARBA" id="ARBA00023268"/>
    </source>
</evidence>
<dbReference type="EC" id="2.7.7.70" evidence="12"/>
<dbReference type="InterPro" id="IPR011913">
    <property type="entry name" value="RfaE_dom_I"/>
</dbReference>
<feature type="active site" evidence="12">
    <location>
        <position position="278"/>
    </location>
</feature>
<dbReference type="GO" id="GO:0009244">
    <property type="term" value="P:lipopolysaccharide core region biosynthetic process"/>
    <property type="evidence" value="ECO:0007669"/>
    <property type="project" value="UniProtKB-UniPathway"/>
</dbReference>
<dbReference type="InterPro" id="IPR011611">
    <property type="entry name" value="PfkB_dom"/>
</dbReference>
<evidence type="ECO:0000256" key="6">
    <source>
        <dbReference type="ARBA" id="ARBA00022741"/>
    </source>
</evidence>
<keyword evidence="10 12" id="KW-0119">Carbohydrate metabolism</keyword>
<evidence type="ECO:0000256" key="7">
    <source>
        <dbReference type="ARBA" id="ARBA00022777"/>
    </source>
</evidence>
<evidence type="ECO:0000313" key="16">
    <source>
        <dbReference type="Proteomes" id="UP000027590"/>
    </source>
</evidence>
<evidence type="ECO:0000259" key="14">
    <source>
        <dbReference type="Pfam" id="PF01467"/>
    </source>
</evidence>
<dbReference type="EC" id="2.7.1.167" evidence="12"/>
<feature type="binding site" evidence="12">
    <location>
        <begin position="198"/>
        <end position="201"/>
    </location>
    <ligand>
        <name>ATP</name>
        <dbReference type="ChEBI" id="CHEBI:30616"/>
    </ligand>
</feature>
<evidence type="ECO:0000313" key="15">
    <source>
        <dbReference type="EMBL" id="CDG34148.1"/>
    </source>
</evidence>
<dbReference type="InterPro" id="IPR014729">
    <property type="entry name" value="Rossmann-like_a/b/a_fold"/>
</dbReference>
<dbReference type="InterPro" id="IPR011914">
    <property type="entry name" value="RfaE_dom_II"/>
</dbReference>
<dbReference type="RefSeq" id="WP_043560640.1">
    <property type="nucleotide sequence ID" value="NZ_CBLY010000006.1"/>
</dbReference>
<comment type="pathway">
    <text evidence="3">Bacterial outer membrane biogenesis; LPS core biosynthesis.</text>
</comment>
<feature type="domain" description="Cytidyltransferase-like" evidence="14">
    <location>
        <begin position="358"/>
        <end position="452"/>
    </location>
</feature>
<dbReference type="Gene3D" id="3.40.50.620">
    <property type="entry name" value="HUPs"/>
    <property type="match status" value="1"/>
</dbReference>
<comment type="function">
    <text evidence="2 12">Catalyzes the ADP transfer from ATP to D-glycero-beta-D-manno-heptose 1-phosphate, yielding ADP-D-glycero-beta-D-manno-heptose.</text>
</comment>
<dbReference type="InterPro" id="IPR023030">
    <property type="entry name" value="Bifunc_HldE"/>
</dbReference>
<dbReference type="InterPro" id="IPR029056">
    <property type="entry name" value="Ribokinase-like"/>
</dbReference>
<dbReference type="AlphaFoldDB" id="A0A7U7G6S1"/>
<dbReference type="UniPathway" id="UPA00958"/>
<evidence type="ECO:0000256" key="11">
    <source>
        <dbReference type="ARBA" id="ARBA00047428"/>
    </source>
</evidence>
<dbReference type="InterPro" id="IPR004821">
    <property type="entry name" value="Cyt_trans-like"/>
</dbReference>
<comment type="catalytic activity">
    <reaction evidence="12">
        <text>D-glycero-beta-D-manno-heptose 7-phosphate + ATP = D-glycero-beta-D-manno-heptose 1,7-bisphosphate + ADP + H(+)</text>
        <dbReference type="Rhea" id="RHEA:27473"/>
        <dbReference type="ChEBI" id="CHEBI:15378"/>
        <dbReference type="ChEBI" id="CHEBI:30616"/>
        <dbReference type="ChEBI" id="CHEBI:60204"/>
        <dbReference type="ChEBI" id="CHEBI:60208"/>
        <dbReference type="ChEBI" id="CHEBI:456216"/>
        <dbReference type="EC" id="2.7.1.167"/>
    </reaction>
</comment>
<dbReference type="Proteomes" id="UP000027590">
    <property type="component" value="Unassembled WGS sequence"/>
</dbReference>
<keyword evidence="5 12" id="KW-0548">Nucleotidyltransferase</keyword>
<dbReference type="NCBIfam" id="TIGR02199">
    <property type="entry name" value="rfaE_dom_II"/>
    <property type="match status" value="1"/>
</dbReference>
<protein>
    <recommendedName>
        <fullName evidence="12">Bifunctional protein HldE</fullName>
    </recommendedName>
    <domain>
        <recommendedName>
            <fullName evidence="12">D-beta-D-heptose 7-phosphate kinase</fullName>
            <ecNumber evidence="12">2.7.1.167</ecNumber>
        </recommendedName>
        <alternativeName>
            <fullName evidence="12">D-beta-D-heptose 7-phosphotransferase</fullName>
        </alternativeName>
        <alternativeName>
            <fullName evidence="12">D-glycero-beta-D-manno-heptose-7-phosphate kinase</fullName>
        </alternativeName>
    </domain>
    <domain>
        <recommendedName>
            <fullName evidence="12">D-beta-D-heptose 1-phosphate adenylyltransferase</fullName>
            <ecNumber evidence="12">2.7.7.70</ecNumber>
        </recommendedName>
        <alternativeName>
            <fullName evidence="12">D-glycero-beta-D-manno-heptose 1-phosphate adenylyltransferase</fullName>
        </alternativeName>
    </domain>
</protein>
<dbReference type="SUPFAM" id="SSF52374">
    <property type="entry name" value="Nucleotidylyl transferase"/>
    <property type="match status" value="1"/>
</dbReference>
<dbReference type="Pfam" id="PF01467">
    <property type="entry name" value="CTP_transf_like"/>
    <property type="match status" value="1"/>
</dbReference>
<dbReference type="PANTHER" id="PTHR46969:SF1">
    <property type="entry name" value="BIFUNCTIONAL PROTEIN HLDE"/>
    <property type="match status" value="1"/>
</dbReference>
<comment type="similarity">
    <text evidence="12">In the N-terminal section; belongs to the carbohydrate kinase PfkB family.</text>
</comment>
<dbReference type="EMBL" id="CBLY010000006">
    <property type="protein sequence ID" value="CDG34148.1"/>
    <property type="molecule type" value="Genomic_DNA"/>
</dbReference>
<comment type="caution">
    <text evidence="15">The sequence shown here is derived from an EMBL/GenBank/DDBJ whole genome shotgun (WGS) entry which is preliminary data.</text>
</comment>
<evidence type="ECO:0000259" key="13">
    <source>
        <dbReference type="Pfam" id="PF00294"/>
    </source>
</evidence>
<accession>A0A7U7G6S1</accession>
<dbReference type="Gene3D" id="3.40.1190.20">
    <property type="match status" value="1"/>
</dbReference>
<evidence type="ECO:0000256" key="8">
    <source>
        <dbReference type="ARBA" id="ARBA00022840"/>
    </source>
</evidence>
<organism evidence="15 16">
    <name type="scientific">Parasaccharibacter apium</name>
    <dbReference type="NCBI Taxonomy" id="1510841"/>
    <lineage>
        <taxon>Bacteria</taxon>
        <taxon>Pseudomonadati</taxon>
        <taxon>Pseudomonadota</taxon>
        <taxon>Alphaproteobacteria</taxon>
        <taxon>Acetobacterales</taxon>
        <taxon>Acetobacteraceae</taxon>
        <taxon>Parasaccharibacter</taxon>
    </lineage>
</organism>
<evidence type="ECO:0000256" key="1">
    <source>
        <dbReference type="ARBA" id="ARBA00002319"/>
    </source>
</evidence>
<dbReference type="PANTHER" id="PTHR46969">
    <property type="entry name" value="BIFUNCTIONAL PROTEIN HLDE"/>
    <property type="match status" value="1"/>
</dbReference>
<comment type="function">
    <text evidence="1 12">Catalyzes the phosphorylation of D-glycero-D-manno-heptose 7-phosphate at the C-1 position to selectively form D-glycero-beta-D-manno-heptose-1,7-bisphosphate.</text>
</comment>
<dbReference type="NCBIfam" id="TIGR00125">
    <property type="entry name" value="cyt_tran_rel"/>
    <property type="match status" value="1"/>
</dbReference>
<dbReference type="SUPFAM" id="SSF53613">
    <property type="entry name" value="Ribokinase-like"/>
    <property type="match status" value="1"/>
</dbReference>
<evidence type="ECO:0000256" key="4">
    <source>
        <dbReference type="ARBA" id="ARBA00022679"/>
    </source>
</evidence>
<dbReference type="HAMAP" id="MF_01603">
    <property type="entry name" value="HldE"/>
    <property type="match status" value="1"/>
</dbReference>
<feature type="region of interest" description="Ribokinase" evidence="12">
    <location>
        <begin position="1"/>
        <end position="330"/>
    </location>
</feature>
<dbReference type="GO" id="GO:0005829">
    <property type="term" value="C:cytosol"/>
    <property type="evidence" value="ECO:0007669"/>
    <property type="project" value="TreeGrafter"/>
</dbReference>
<comment type="subunit">
    <text evidence="12">Homodimer.</text>
</comment>
<dbReference type="GO" id="GO:0033786">
    <property type="term" value="F:heptose-1-phosphate adenylyltransferase activity"/>
    <property type="evidence" value="ECO:0007669"/>
    <property type="project" value="UniProtKB-UniRule"/>
</dbReference>
<reference evidence="15 16" key="2">
    <citation type="journal article" date="2014" name="PLoS ONE">
        <title>Evolution of mitochondria reconstructed from the energy metabolism of living bacteria.</title>
        <authorList>
            <person name="Degli Esposti M."/>
            <person name="Chouaia B."/>
            <person name="Comandatore F."/>
            <person name="Crotti E."/>
            <person name="Sassera D."/>
            <person name="Lievens P.M."/>
            <person name="Daffonchio D."/>
            <person name="Bandi C."/>
        </authorList>
    </citation>
    <scope>NUCLEOTIDE SEQUENCE [LARGE SCALE GENOMIC DNA]</scope>
    <source>
        <strain evidence="16">AM169</strain>
    </source>
</reference>
<comment type="similarity">
    <text evidence="12">In the C-terminal section; belongs to the cytidylyltransferase family.</text>
</comment>
<dbReference type="GO" id="GO:0005524">
    <property type="term" value="F:ATP binding"/>
    <property type="evidence" value="ECO:0007669"/>
    <property type="project" value="UniProtKB-UniRule"/>
</dbReference>
<dbReference type="GO" id="GO:0016773">
    <property type="term" value="F:phosphotransferase activity, alcohol group as acceptor"/>
    <property type="evidence" value="ECO:0007669"/>
    <property type="project" value="InterPro"/>
</dbReference>
<evidence type="ECO:0000256" key="3">
    <source>
        <dbReference type="ARBA" id="ARBA00004713"/>
    </source>
</evidence>
<feature type="region of interest" description="Cytidylyltransferase" evidence="12">
    <location>
        <begin position="358"/>
        <end position="496"/>
    </location>
</feature>
<reference evidence="15 16" key="1">
    <citation type="journal article" date="2014" name="Genome Biol. Evol.">
        <title>Acetic acid bacteria genomes reveal functional traits for adaptation to life in insect guts.</title>
        <authorList>
            <person name="Chouaia B."/>
            <person name="Gaiarsa S."/>
            <person name="Crotti E."/>
            <person name="Comandatore F."/>
            <person name="Degli Esposti M."/>
            <person name="Ricci I."/>
            <person name="Alma A."/>
            <person name="Favia G."/>
            <person name="Bandi C."/>
            <person name="Daffonchio D."/>
        </authorList>
    </citation>
    <scope>NUCLEOTIDE SEQUENCE [LARGE SCALE GENOMIC DNA]</scope>
    <source>
        <strain evidence="16">AM169</strain>
    </source>
</reference>
<dbReference type="PROSITE" id="PS00583">
    <property type="entry name" value="PFKB_KINASES_1"/>
    <property type="match status" value="1"/>
</dbReference>
<evidence type="ECO:0000256" key="10">
    <source>
        <dbReference type="ARBA" id="ARBA00023277"/>
    </source>
</evidence>
<keyword evidence="4 12" id="KW-0808">Transferase</keyword>
<dbReference type="Pfam" id="PF00294">
    <property type="entry name" value="PfkB"/>
    <property type="match status" value="1"/>
</dbReference>
<keyword evidence="8 12" id="KW-0067">ATP-binding</keyword>
<comment type="catalytic activity">
    <reaction evidence="11 12">
        <text>D-glycero-beta-D-manno-heptose 1-phosphate + ATP + H(+) = ADP-D-glycero-beta-D-manno-heptose + diphosphate</text>
        <dbReference type="Rhea" id="RHEA:27465"/>
        <dbReference type="ChEBI" id="CHEBI:15378"/>
        <dbReference type="ChEBI" id="CHEBI:30616"/>
        <dbReference type="ChEBI" id="CHEBI:33019"/>
        <dbReference type="ChEBI" id="CHEBI:59967"/>
        <dbReference type="ChEBI" id="CHEBI:61593"/>
        <dbReference type="EC" id="2.7.7.70"/>
    </reaction>
</comment>
<keyword evidence="7 12" id="KW-0418">Kinase</keyword>
<feature type="domain" description="Carbohydrate kinase PfkB" evidence="13">
    <location>
        <begin position="25"/>
        <end position="316"/>
    </location>
</feature>
<evidence type="ECO:0000256" key="2">
    <source>
        <dbReference type="ARBA" id="ARBA00003753"/>
    </source>
</evidence>
<keyword evidence="6 12" id="KW-0547">Nucleotide-binding</keyword>
<evidence type="ECO:0000256" key="12">
    <source>
        <dbReference type="HAMAP-Rule" id="MF_01603"/>
    </source>
</evidence>
<name>A0A7U7G6S1_9PROT</name>
<dbReference type="GO" id="GO:0097171">
    <property type="term" value="P:ADP-L-glycero-beta-D-manno-heptose biosynthetic process"/>
    <property type="evidence" value="ECO:0007669"/>
    <property type="project" value="UniProtKB-UniPathway"/>
</dbReference>